<evidence type="ECO:0000313" key="21">
    <source>
        <dbReference type="EMBL" id="QNT63972.1"/>
    </source>
</evidence>
<dbReference type="EC" id="6.3.2.9" evidence="5 17"/>
<evidence type="ECO:0000256" key="15">
    <source>
        <dbReference type="ARBA" id="ARBA00032324"/>
    </source>
</evidence>
<dbReference type="InterPro" id="IPR004101">
    <property type="entry name" value="Mur_ligase_C"/>
</dbReference>
<name>A0A7H1MKI6_9LACO</name>
<dbReference type="GO" id="GO:0005524">
    <property type="term" value="F:ATP binding"/>
    <property type="evidence" value="ECO:0007669"/>
    <property type="project" value="UniProtKB-UniRule"/>
</dbReference>
<keyword evidence="7 17" id="KW-0963">Cytoplasm</keyword>
<evidence type="ECO:0000256" key="10">
    <source>
        <dbReference type="ARBA" id="ARBA00022840"/>
    </source>
</evidence>
<dbReference type="Proteomes" id="UP000516446">
    <property type="component" value="Chromosome"/>
</dbReference>
<evidence type="ECO:0000256" key="17">
    <source>
        <dbReference type="HAMAP-Rule" id="MF_00639"/>
    </source>
</evidence>
<keyword evidence="12 17" id="KW-0573">Peptidoglycan synthesis</keyword>
<evidence type="ECO:0000256" key="5">
    <source>
        <dbReference type="ARBA" id="ARBA00012212"/>
    </source>
</evidence>
<dbReference type="Gene3D" id="3.40.1190.10">
    <property type="entry name" value="Mur-like, catalytic domain"/>
    <property type="match status" value="1"/>
</dbReference>
<dbReference type="PANTHER" id="PTHR43692:SF1">
    <property type="entry name" value="UDP-N-ACETYLMURAMOYLALANINE--D-GLUTAMATE LIGASE"/>
    <property type="match status" value="1"/>
</dbReference>
<comment type="subcellular location">
    <subcellularLocation>
        <location evidence="2 17 18">Cytoplasm</location>
    </subcellularLocation>
</comment>
<keyword evidence="17 18" id="KW-0131">Cell cycle</keyword>
<evidence type="ECO:0000256" key="6">
    <source>
        <dbReference type="ARBA" id="ARBA00015655"/>
    </source>
</evidence>
<keyword evidence="13 17" id="KW-0961">Cell wall biogenesis/degradation</keyword>
<evidence type="ECO:0000256" key="3">
    <source>
        <dbReference type="ARBA" id="ARBA00004752"/>
    </source>
</evidence>
<evidence type="ECO:0000313" key="22">
    <source>
        <dbReference type="Proteomes" id="UP000516446"/>
    </source>
</evidence>
<dbReference type="InterPro" id="IPR036565">
    <property type="entry name" value="Mur-like_cat_sf"/>
</dbReference>
<dbReference type="GO" id="GO:0009252">
    <property type="term" value="P:peptidoglycan biosynthetic process"/>
    <property type="evidence" value="ECO:0007669"/>
    <property type="project" value="UniProtKB-UniRule"/>
</dbReference>
<sequence length="450" mass="49808">MTKQVLIIGFARSGAAAAKLLNREGANVLVSDPNLDLEDSHIQQLRTQGIKFTQQQGVELLDKIDLIIKNPGIPHTIPILQAAQERGIKTEVEVAEAQKYIKGNWIAITGSNGKTTTTEMIAAVMRAMPNAKGHTLVAGNIGTPVSEVTPDSSKDDVIVTELSSFQLTDTPNIHPHFAVITNIFSSHLDWHKTRESYVSAKRKITSNQTNDDYLIINWDNDEWQTLARTSHAQIIPFSRNNLTQTGSYLKDGWLYFKDEQIMAADQIGVPGDHNIENALAAIAIGRLNQVPASIIAKVLHEFSGVKHRLQFVSEYKNRKIYNDSKATDIEATQKALSGFTQPVILLAGGLDRGDDLSRLLPDIKEHVKAMVTFGQTGSKLTKLASELDIPVVETESVKDAFVPAFEFSDEDDIILFSPAAASWDQFDNFEIRGDIFVESMQEFIAQKEQN</sequence>
<evidence type="ECO:0000256" key="1">
    <source>
        <dbReference type="ARBA" id="ARBA00002734"/>
    </source>
</evidence>
<evidence type="ECO:0000256" key="2">
    <source>
        <dbReference type="ARBA" id="ARBA00004496"/>
    </source>
</evidence>
<evidence type="ECO:0000256" key="7">
    <source>
        <dbReference type="ARBA" id="ARBA00022490"/>
    </source>
</evidence>
<feature type="domain" description="Mur ligase C-terminal" evidence="19">
    <location>
        <begin position="307"/>
        <end position="419"/>
    </location>
</feature>
<gene>
    <name evidence="17" type="primary">murD</name>
    <name evidence="21" type="ORF">FY536_01200</name>
</gene>
<evidence type="ECO:0000256" key="9">
    <source>
        <dbReference type="ARBA" id="ARBA00022741"/>
    </source>
</evidence>
<dbReference type="HAMAP" id="MF_00639">
    <property type="entry name" value="MurD"/>
    <property type="match status" value="1"/>
</dbReference>
<comment type="similarity">
    <text evidence="4 17">Belongs to the MurCDEF family.</text>
</comment>
<dbReference type="UniPathway" id="UPA00219"/>
<evidence type="ECO:0000256" key="13">
    <source>
        <dbReference type="ARBA" id="ARBA00023316"/>
    </source>
</evidence>
<evidence type="ECO:0000256" key="11">
    <source>
        <dbReference type="ARBA" id="ARBA00022960"/>
    </source>
</evidence>
<feature type="binding site" evidence="17">
    <location>
        <begin position="110"/>
        <end position="116"/>
    </location>
    <ligand>
        <name>ATP</name>
        <dbReference type="ChEBI" id="CHEBI:30616"/>
    </ligand>
</feature>
<keyword evidence="9 17" id="KW-0547">Nucleotide-binding</keyword>
<dbReference type="GO" id="GO:0071555">
    <property type="term" value="P:cell wall organization"/>
    <property type="evidence" value="ECO:0007669"/>
    <property type="project" value="UniProtKB-KW"/>
</dbReference>
<dbReference type="SUPFAM" id="SSF51984">
    <property type="entry name" value="MurCD N-terminal domain"/>
    <property type="match status" value="1"/>
</dbReference>
<evidence type="ECO:0000259" key="19">
    <source>
        <dbReference type="Pfam" id="PF02875"/>
    </source>
</evidence>
<evidence type="ECO:0000256" key="8">
    <source>
        <dbReference type="ARBA" id="ARBA00022598"/>
    </source>
</evidence>
<evidence type="ECO:0000259" key="20">
    <source>
        <dbReference type="Pfam" id="PF08245"/>
    </source>
</evidence>
<dbReference type="Pfam" id="PF02875">
    <property type="entry name" value="Mur_ligase_C"/>
    <property type="match status" value="1"/>
</dbReference>
<dbReference type="SUPFAM" id="SSF53244">
    <property type="entry name" value="MurD-like peptide ligases, peptide-binding domain"/>
    <property type="match status" value="1"/>
</dbReference>
<dbReference type="EMBL" id="CP043431">
    <property type="protein sequence ID" value="QNT63972.1"/>
    <property type="molecule type" value="Genomic_DNA"/>
</dbReference>
<comment type="function">
    <text evidence="1 17 18">Cell wall formation. Catalyzes the addition of glutamate to the nucleotide precursor UDP-N-acetylmuramoyl-L-alanine (UMA).</text>
</comment>
<dbReference type="SUPFAM" id="SSF53623">
    <property type="entry name" value="MurD-like peptide ligases, catalytic domain"/>
    <property type="match status" value="1"/>
</dbReference>
<dbReference type="GO" id="GO:0051301">
    <property type="term" value="P:cell division"/>
    <property type="evidence" value="ECO:0007669"/>
    <property type="project" value="UniProtKB-KW"/>
</dbReference>
<comment type="pathway">
    <text evidence="3 17 18">Cell wall biogenesis; peptidoglycan biosynthesis.</text>
</comment>
<comment type="catalytic activity">
    <reaction evidence="16 17 18">
        <text>UDP-N-acetyl-alpha-D-muramoyl-L-alanine + D-glutamate + ATP = UDP-N-acetyl-alpha-D-muramoyl-L-alanyl-D-glutamate + ADP + phosphate + H(+)</text>
        <dbReference type="Rhea" id="RHEA:16429"/>
        <dbReference type="ChEBI" id="CHEBI:15378"/>
        <dbReference type="ChEBI" id="CHEBI:29986"/>
        <dbReference type="ChEBI" id="CHEBI:30616"/>
        <dbReference type="ChEBI" id="CHEBI:43474"/>
        <dbReference type="ChEBI" id="CHEBI:83898"/>
        <dbReference type="ChEBI" id="CHEBI:83900"/>
        <dbReference type="ChEBI" id="CHEBI:456216"/>
        <dbReference type="EC" id="6.3.2.9"/>
    </reaction>
</comment>
<dbReference type="GO" id="GO:0008764">
    <property type="term" value="F:UDP-N-acetylmuramoylalanine-D-glutamate ligase activity"/>
    <property type="evidence" value="ECO:0007669"/>
    <property type="project" value="UniProtKB-UniRule"/>
</dbReference>
<dbReference type="InterPro" id="IPR005762">
    <property type="entry name" value="MurD"/>
</dbReference>
<feature type="domain" description="Mur ligase central" evidence="20">
    <location>
        <begin position="108"/>
        <end position="284"/>
    </location>
</feature>
<keyword evidence="11 17" id="KW-0133">Cell shape</keyword>
<dbReference type="GO" id="GO:0008360">
    <property type="term" value="P:regulation of cell shape"/>
    <property type="evidence" value="ECO:0007669"/>
    <property type="project" value="UniProtKB-KW"/>
</dbReference>
<keyword evidence="17 18" id="KW-0132">Cell division</keyword>
<dbReference type="NCBIfam" id="TIGR01087">
    <property type="entry name" value="murD"/>
    <property type="match status" value="1"/>
</dbReference>
<evidence type="ECO:0000256" key="14">
    <source>
        <dbReference type="ARBA" id="ARBA00030398"/>
    </source>
</evidence>
<evidence type="ECO:0000256" key="12">
    <source>
        <dbReference type="ARBA" id="ARBA00022984"/>
    </source>
</evidence>
<dbReference type="OMA" id="CSSFDMF"/>
<dbReference type="Gene3D" id="3.40.50.720">
    <property type="entry name" value="NAD(P)-binding Rossmann-like Domain"/>
    <property type="match status" value="1"/>
</dbReference>
<dbReference type="InterPro" id="IPR013221">
    <property type="entry name" value="Mur_ligase_cen"/>
</dbReference>
<organism evidence="21 22">
    <name type="scientific">Weissella koreensis</name>
    <dbReference type="NCBI Taxonomy" id="165096"/>
    <lineage>
        <taxon>Bacteria</taxon>
        <taxon>Bacillati</taxon>
        <taxon>Bacillota</taxon>
        <taxon>Bacilli</taxon>
        <taxon>Lactobacillales</taxon>
        <taxon>Lactobacillaceae</taxon>
        <taxon>Weissella</taxon>
    </lineage>
</organism>
<protein>
    <recommendedName>
        <fullName evidence="6 17">UDP-N-acetylmuramoylalanine--D-glutamate ligase</fullName>
        <ecNumber evidence="5 17">6.3.2.9</ecNumber>
    </recommendedName>
    <alternativeName>
        <fullName evidence="15 17">D-glutamic acid-adding enzyme</fullName>
    </alternativeName>
    <alternativeName>
        <fullName evidence="14 17">UDP-N-acetylmuramoyl-L-alanyl-D-glutamate synthetase</fullName>
    </alternativeName>
</protein>
<dbReference type="GO" id="GO:0005737">
    <property type="term" value="C:cytoplasm"/>
    <property type="evidence" value="ECO:0007669"/>
    <property type="project" value="UniProtKB-SubCell"/>
</dbReference>
<dbReference type="InterPro" id="IPR036615">
    <property type="entry name" value="Mur_ligase_C_dom_sf"/>
</dbReference>
<evidence type="ECO:0000256" key="4">
    <source>
        <dbReference type="ARBA" id="ARBA00010416"/>
    </source>
</evidence>
<dbReference type="Pfam" id="PF21799">
    <property type="entry name" value="MurD-like_N"/>
    <property type="match status" value="1"/>
</dbReference>
<reference evidence="21 22" key="1">
    <citation type="submission" date="2019-08" db="EMBL/GenBank/DDBJ databases">
        <authorList>
            <person name="Chang H.C."/>
            <person name="Mun S.Y."/>
        </authorList>
    </citation>
    <scope>NUCLEOTIDE SEQUENCE [LARGE SCALE GENOMIC DNA]</scope>
    <source>
        <strain evidence="21 22">SK</strain>
    </source>
</reference>
<keyword evidence="8 17" id="KW-0436">Ligase</keyword>
<dbReference type="Gene3D" id="3.90.190.20">
    <property type="entry name" value="Mur ligase, C-terminal domain"/>
    <property type="match status" value="1"/>
</dbReference>
<evidence type="ECO:0000256" key="18">
    <source>
        <dbReference type="RuleBase" id="RU003664"/>
    </source>
</evidence>
<keyword evidence="22" id="KW-1185">Reference proteome</keyword>
<dbReference type="AlphaFoldDB" id="A0A7H1MKI6"/>
<evidence type="ECO:0000256" key="16">
    <source>
        <dbReference type="ARBA" id="ARBA00047632"/>
    </source>
</evidence>
<accession>A0A7H1MKI6</accession>
<dbReference type="Pfam" id="PF08245">
    <property type="entry name" value="Mur_ligase_M"/>
    <property type="match status" value="1"/>
</dbReference>
<proteinExistence type="inferred from homology"/>
<dbReference type="PANTHER" id="PTHR43692">
    <property type="entry name" value="UDP-N-ACETYLMURAMOYLALANINE--D-GLUTAMATE LIGASE"/>
    <property type="match status" value="1"/>
</dbReference>
<keyword evidence="10 17" id="KW-0067">ATP-binding</keyword>
<dbReference type="RefSeq" id="WP_006845635.1">
    <property type="nucleotide sequence ID" value="NZ_CP026847.1"/>
</dbReference>